<keyword evidence="3" id="KW-1185">Reference proteome</keyword>
<sequence length="108" mass="12142">MITNDDDVNDDDDDDDDNNAHADADDNDDNDNVMITQHRLLARHLASLATVILCNQKRIVVFGFLVREIKEENQSLCFNTALLVQCPALVSVCLFNPDCTPRSRIPEI</sequence>
<protein>
    <submittedName>
        <fullName evidence="2">Uncharacterized protein</fullName>
    </submittedName>
</protein>
<gene>
    <name evidence="2" type="ORF">PoB_005836600</name>
</gene>
<evidence type="ECO:0000256" key="1">
    <source>
        <dbReference type="SAM" id="MobiDB-lite"/>
    </source>
</evidence>
<feature type="region of interest" description="Disordered" evidence="1">
    <location>
        <begin position="1"/>
        <end position="31"/>
    </location>
</feature>
<evidence type="ECO:0000313" key="3">
    <source>
        <dbReference type="Proteomes" id="UP000735302"/>
    </source>
</evidence>
<proteinExistence type="predicted"/>
<dbReference type="AlphaFoldDB" id="A0AAV4CK05"/>
<reference evidence="2 3" key="1">
    <citation type="journal article" date="2021" name="Elife">
        <title>Chloroplast acquisition without the gene transfer in kleptoplastic sea slugs, Plakobranchus ocellatus.</title>
        <authorList>
            <person name="Maeda T."/>
            <person name="Takahashi S."/>
            <person name="Yoshida T."/>
            <person name="Shimamura S."/>
            <person name="Takaki Y."/>
            <person name="Nagai Y."/>
            <person name="Toyoda A."/>
            <person name="Suzuki Y."/>
            <person name="Arimoto A."/>
            <person name="Ishii H."/>
            <person name="Satoh N."/>
            <person name="Nishiyama T."/>
            <person name="Hasebe M."/>
            <person name="Maruyama T."/>
            <person name="Minagawa J."/>
            <person name="Obokata J."/>
            <person name="Shigenobu S."/>
        </authorList>
    </citation>
    <scope>NUCLEOTIDE SEQUENCE [LARGE SCALE GENOMIC DNA]</scope>
</reference>
<dbReference type="EMBL" id="BLXT01006466">
    <property type="protein sequence ID" value="GFO31861.1"/>
    <property type="molecule type" value="Genomic_DNA"/>
</dbReference>
<evidence type="ECO:0000313" key="2">
    <source>
        <dbReference type="EMBL" id="GFO31861.1"/>
    </source>
</evidence>
<accession>A0AAV4CK05</accession>
<organism evidence="2 3">
    <name type="scientific">Plakobranchus ocellatus</name>
    <dbReference type="NCBI Taxonomy" id="259542"/>
    <lineage>
        <taxon>Eukaryota</taxon>
        <taxon>Metazoa</taxon>
        <taxon>Spiralia</taxon>
        <taxon>Lophotrochozoa</taxon>
        <taxon>Mollusca</taxon>
        <taxon>Gastropoda</taxon>
        <taxon>Heterobranchia</taxon>
        <taxon>Euthyneura</taxon>
        <taxon>Panpulmonata</taxon>
        <taxon>Sacoglossa</taxon>
        <taxon>Placobranchoidea</taxon>
        <taxon>Plakobranchidae</taxon>
        <taxon>Plakobranchus</taxon>
    </lineage>
</organism>
<feature type="compositionally biased region" description="Acidic residues" evidence="1">
    <location>
        <begin position="1"/>
        <end position="17"/>
    </location>
</feature>
<comment type="caution">
    <text evidence="2">The sequence shown here is derived from an EMBL/GenBank/DDBJ whole genome shotgun (WGS) entry which is preliminary data.</text>
</comment>
<dbReference type="Proteomes" id="UP000735302">
    <property type="component" value="Unassembled WGS sequence"/>
</dbReference>
<name>A0AAV4CK05_9GAST</name>